<name>A0A1F5EB59_9BACT</name>
<dbReference type="InterPro" id="IPR029063">
    <property type="entry name" value="SAM-dependent_MTases_sf"/>
</dbReference>
<dbReference type="Pfam" id="PF01170">
    <property type="entry name" value="UPF0020"/>
    <property type="match status" value="1"/>
</dbReference>
<feature type="domain" description="Ribosomal RNA large subunit methyltransferase K/L-like methyltransferase" evidence="1">
    <location>
        <begin position="167"/>
        <end position="317"/>
    </location>
</feature>
<sequence length="345" mass="39232">MYYFSTFISGFQDIVTSLIGQMLKDVEIVSVFDGVILYKTSAAPEKIRATKIFSNSFMLLGRYQVSADKTPDYLVKQFLGSSKDMGAETRSEIGRSRYETFRVISSQRNQLYSTDRVLLKRVEDKILKNTNLSVDRLNPDVEFWFLTRSEGIGLFGMRITKHKSYDKVLQRGELRPELANLMCWLSEPGSDDVFLDPFCGYGSIPFERSGIAEYERILASDTDKDKLKAVAAKFQSTTNRSKILVSADDFFKIAAPKDLVVNKIVTDPPWGEYEKMSVETVKFYEEFLQKCSELLAPGGILVFISSCKLEIDEVLKKLAPKLALEQSYDILVSGKKARIYKFINN</sequence>
<reference evidence="2 3" key="1">
    <citation type="journal article" date="2016" name="Nat. Commun.">
        <title>Thousands of microbial genomes shed light on interconnected biogeochemical processes in an aquifer system.</title>
        <authorList>
            <person name="Anantharaman K."/>
            <person name="Brown C.T."/>
            <person name="Hug L.A."/>
            <person name="Sharon I."/>
            <person name="Castelle C.J."/>
            <person name="Probst A.J."/>
            <person name="Thomas B.C."/>
            <person name="Singh A."/>
            <person name="Wilkins M.J."/>
            <person name="Karaoz U."/>
            <person name="Brodie E.L."/>
            <person name="Williams K.H."/>
            <person name="Hubbard S.S."/>
            <person name="Banfield J.F."/>
        </authorList>
    </citation>
    <scope>NUCLEOTIDE SEQUENCE [LARGE SCALE GENOMIC DNA]</scope>
</reference>
<dbReference type="PANTHER" id="PTHR14911:SF14">
    <property type="entry name" value="RNA-BINDING PROTEIN, CONTAINING THUMP DOMAIN"/>
    <property type="match status" value="1"/>
</dbReference>
<dbReference type="Gene3D" id="3.40.50.150">
    <property type="entry name" value="Vaccinia Virus protein VP39"/>
    <property type="match status" value="1"/>
</dbReference>
<evidence type="ECO:0000313" key="3">
    <source>
        <dbReference type="Proteomes" id="UP000177481"/>
    </source>
</evidence>
<dbReference type="PROSITE" id="PS00092">
    <property type="entry name" value="N6_MTASE"/>
    <property type="match status" value="1"/>
</dbReference>
<protein>
    <recommendedName>
        <fullName evidence="1">Ribosomal RNA large subunit methyltransferase K/L-like methyltransferase domain-containing protein</fullName>
    </recommendedName>
</protein>
<dbReference type="AlphaFoldDB" id="A0A1F5EB59"/>
<dbReference type="GO" id="GO:0016423">
    <property type="term" value="F:tRNA (guanine) methyltransferase activity"/>
    <property type="evidence" value="ECO:0007669"/>
    <property type="project" value="TreeGrafter"/>
</dbReference>
<evidence type="ECO:0000313" key="2">
    <source>
        <dbReference type="EMBL" id="OGD64648.1"/>
    </source>
</evidence>
<dbReference type="InterPro" id="IPR002052">
    <property type="entry name" value="DNA_methylase_N6_adenine_CS"/>
</dbReference>
<comment type="caution">
    <text evidence="2">The sequence shown here is derived from an EMBL/GenBank/DDBJ whole genome shotgun (WGS) entry which is preliminary data.</text>
</comment>
<dbReference type="PANTHER" id="PTHR14911">
    <property type="entry name" value="THUMP DOMAIN-CONTAINING"/>
    <property type="match status" value="1"/>
</dbReference>
<dbReference type="GO" id="GO:0003676">
    <property type="term" value="F:nucleic acid binding"/>
    <property type="evidence" value="ECO:0007669"/>
    <property type="project" value="InterPro"/>
</dbReference>
<dbReference type="SUPFAM" id="SSF53335">
    <property type="entry name" value="S-adenosyl-L-methionine-dependent methyltransferases"/>
    <property type="match status" value="1"/>
</dbReference>
<gene>
    <name evidence="2" type="ORF">A3A71_01170</name>
</gene>
<organism evidence="2 3">
    <name type="scientific">Candidatus Berkelbacteria bacterium RIFCSPLOWO2_01_FULL_50_28</name>
    <dbReference type="NCBI Taxonomy" id="1797471"/>
    <lineage>
        <taxon>Bacteria</taxon>
        <taxon>Candidatus Berkelbacteria</taxon>
    </lineage>
</organism>
<accession>A0A1F5EB59</accession>
<dbReference type="CDD" id="cd02440">
    <property type="entry name" value="AdoMet_MTases"/>
    <property type="match status" value="1"/>
</dbReference>
<dbReference type="EMBL" id="MEZX01000002">
    <property type="protein sequence ID" value="OGD64648.1"/>
    <property type="molecule type" value="Genomic_DNA"/>
</dbReference>
<dbReference type="InterPro" id="IPR000241">
    <property type="entry name" value="RlmKL-like_Mtase"/>
</dbReference>
<dbReference type="GO" id="GO:0030488">
    <property type="term" value="P:tRNA methylation"/>
    <property type="evidence" value="ECO:0007669"/>
    <property type="project" value="TreeGrafter"/>
</dbReference>
<dbReference type="STRING" id="1797471.A3A71_01170"/>
<evidence type="ECO:0000259" key="1">
    <source>
        <dbReference type="Pfam" id="PF01170"/>
    </source>
</evidence>
<dbReference type="Proteomes" id="UP000177481">
    <property type="component" value="Unassembled WGS sequence"/>
</dbReference>
<proteinExistence type="predicted"/>